<accession>A0A937W1V6</accession>
<dbReference type="Proteomes" id="UP000712673">
    <property type="component" value="Unassembled WGS sequence"/>
</dbReference>
<dbReference type="AlphaFoldDB" id="A0A937W1V6"/>
<proteinExistence type="predicted"/>
<gene>
    <name evidence="1" type="ORF">FJZ47_16310</name>
</gene>
<organism evidence="1 2">
    <name type="scientific">Tectimicrobiota bacterium</name>
    <dbReference type="NCBI Taxonomy" id="2528274"/>
    <lineage>
        <taxon>Bacteria</taxon>
        <taxon>Pseudomonadati</taxon>
        <taxon>Nitrospinota/Tectimicrobiota group</taxon>
        <taxon>Candidatus Tectimicrobiota</taxon>
    </lineage>
</organism>
<dbReference type="EMBL" id="VGLS01000549">
    <property type="protein sequence ID" value="MBM3225348.1"/>
    <property type="molecule type" value="Genomic_DNA"/>
</dbReference>
<sequence length="114" mass="12704">MDTHKINAMLQTSLMPHHCTAKVGDRLHIRLPHIPMTRYTEFLCFEPEKQGDIDCFAEEPPAEEGEGLLLPSEIVGRALRPGRLHIIVNASDSSSGARVSEIEPFSIVIDIQET</sequence>
<name>A0A937W1V6_UNCTE</name>
<comment type="caution">
    <text evidence="1">The sequence shown here is derived from an EMBL/GenBank/DDBJ whole genome shotgun (WGS) entry which is preliminary data.</text>
</comment>
<evidence type="ECO:0000313" key="2">
    <source>
        <dbReference type="Proteomes" id="UP000712673"/>
    </source>
</evidence>
<evidence type="ECO:0000313" key="1">
    <source>
        <dbReference type="EMBL" id="MBM3225348.1"/>
    </source>
</evidence>
<reference evidence="1" key="1">
    <citation type="submission" date="2019-03" db="EMBL/GenBank/DDBJ databases">
        <title>Lake Tanganyika Metagenome-Assembled Genomes (MAGs).</title>
        <authorList>
            <person name="Tran P."/>
        </authorList>
    </citation>
    <scope>NUCLEOTIDE SEQUENCE</scope>
    <source>
        <strain evidence="1">K_DeepCast_65m_m2_066</strain>
    </source>
</reference>
<protein>
    <submittedName>
        <fullName evidence="1">Uncharacterized protein</fullName>
    </submittedName>
</protein>